<name>A0ABQ0XY18_STAGA</name>
<feature type="transmembrane region" description="Helical" evidence="1">
    <location>
        <begin position="12"/>
        <end position="31"/>
    </location>
</feature>
<gene>
    <name evidence="2" type="ORF">SGA02_00410</name>
</gene>
<keyword evidence="1" id="KW-1133">Transmembrane helix</keyword>
<feature type="transmembrane region" description="Helical" evidence="1">
    <location>
        <begin position="43"/>
        <end position="65"/>
    </location>
</feature>
<reference evidence="2 3" key="1">
    <citation type="submission" date="2019-07" db="EMBL/GenBank/DDBJ databases">
        <title>Whole genome shotgun sequence of Staphylococcus gallinarum NBRC 109767.</title>
        <authorList>
            <person name="Hosoyama A."/>
            <person name="Uohara A."/>
            <person name="Ohji S."/>
            <person name="Ichikawa N."/>
        </authorList>
    </citation>
    <scope>NUCLEOTIDE SEQUENCE [LARGE SCALE GENOMIC DNA]</scope>
    <source>
        <strain evidence="2 3">NBRC 109767</strain>
    </source>
</reference>
<accession>A0ABQ0XY18</accession>
<proteinExistence type="predicted"/>
<evidence type="ECO:0000313" key="2">
    <source>
        <dbReference type="EMBL" id="GEQ04213.1"/>
    </source>
</evidence>
<sequence>MTHLSIRVRLMLLIFIDSLIVTFSVFLGYLILEPFFESYSIRILIISAISLLIFHHLFAAIFNLYHRAWEYASVSELLLVVQSVTCSILATIVVVPLITWQAPFLRLYFITWMMHIILIGGSRIFWRVYRKYVVGKAVKKKPTLIVGAGQGGSLLIRQMLRSPNMGM</sequence>
<dbReference type="PANTHER" id="PTHR43318:SF1">
    <property type="entry name" value="POLYSACCHARIDE BIOSYNTHESIS PROTEIN EPSC-RELATED"/>
    <property type="match status" value="1"/>
</dbReference>
<evidence type="ECO:0008006" key="4">
    <source>
        <dbReference type="Google" id="ProtNLM"/>
    </source>
</evidence>
<dbReference type="InterPro" id="IPR051203">
    <property type="entry name" value="Polysaccharide_Synthase-Rel"/>
</dbReference>
<comment type="caution">
    <text evidence="2">The sequence shown here is derived from an EMBL/GenBank/DDBJ whole genome shotgun (WGS) entry which is preliminary data.</text>
</comment>
<feature type="transmembrane region" description="Helical" evidence="1">
    <location>
        <begin position="77"/>
        <end position="99"/>
    </location>
</feature>
<dbReference type="Proteomes" id="UP000321057">
    <property type="component" value="Unassembled WGS sequence"/>
</dbReference>
<protein>
    <recommendedName>
        <fullName evidence="4">Polysaccharide biosynthesis protein</fullName>
    </recommendedName>
</protein>
<evidence type="ECO:0000256" key="1">
    <source>
        <dbReference type="SAM" id="Phobius"/>
    </source>
</evidence>
<dbReference type="PANTHER" id="PTHR43318">
    <property type="entry name" value="UDP-N-ACETYLGLUCOSAMINE 4,6-DEHYDRATASE"/>
    <property type="match status" value="1"/>
</dbReference>
<organism evidence="2 3">
    <name type="scientific">Staphylococcus gallinarum</name>
    <dbReference type="NCBI Taxonomy" id="1293"/>
    <lineage>
        <taxon>Bacteria</taxon>
        <taxon>Bacillati</taxon>
        <taxon>Bacillota</taxon>
        <taxon>Bacilli</taxon>
        <taxon>Bacillales</taxon>
        <taxon>Staphylococcaceae</taxon>
        <taxon>Staphylococcus</taxon>
    </lineage>
</organism>
<keyword evidence="1" id="KW-0812">Transmembrane</keyword>
<dbReference type="EMBL" id="BKAX01000001">
    <property type="protein sequence ID" value="GEQ04213.1"/>
    <property type="molecule type" value="Genomic_DNA"/>
</dbReference>
<keyword evidence="1" id="KW-0472">Membrane</keyword>
<keyword evidence="3" id="KW-1185">Reference proteome</keyword>
<feature type="transmembrane region" description="Helical" evidence="1">
    <location>
        <begin position="105"/>
        <end position="126"/>
    </location>
</feature>
<evidence type="ECO:0000313" key="3">
    <source>
        <dbReference type="Proteomes" id="UP000321057"/>
    </source>
</evidence>